<dbReference type="PANTHER" id="PTHR33606:SF3">
    <property type="entry name" value="PROTEIN YCII"/>
    <property type="match status" value="1"/>
</dbReference>
<feature type="domain" description="YCII-related" evidence="2">
    <location>
        <begin position="1"/>
        <end position="85"/>
    </location>
</feature>
<accession>F9Y5U8</accession>
<gene>
    <name evidence="3" type="ordered locus">KVU_2184</name>
</gene>
<dbReference type="InterPro" id="IPR005545">
    <property type="entry name" value="YCII"/>
</dbReference>
<dbReference type="PATRIC" id="fig|759362.5.peg.2267"/>
<dbReference type="PANTHER" id="PTHR33606">
    <property type="entry name" value="PROTEIN YCII"/>
    <property type="match status" value="1"/>
</dbReference>
<dbReference type="KEGG" id="kvl:KVU_2184"/>
<dbReference type="Proteomes" id="UP000000692">
    <property type="component" value="Chromosome"/>
</dbReference>
<dbReference type="RefSeq" id="WP_013385406.1">
    <property type="nucleotide sequence ID" value="NC_017384.1"/>
</dbReference>
<evidence type="ECO:0000256" key="1">
    <source>
        <dbReference type="ARBA" id="ARBA00007689"/>
    </source>
</evidence>
<dbReference type="SUPFAM" id="SSF54909">
    <property type="entry name" value="Dimeric alpha+beta barrel"/>
    <property type="match status" value="1"/>
</dbReference>
<proteinExistence type="inferred from homology"/>
<comment type="similarity">
    <text evidence="1">Belongs to the YciI family.</text>
</comment>
<dbReference type="HOGENOM" id="CLU_110355_3_1_5"/>
<dbReference type="eggNOG" id="COG2350">
    <property type="taxonomic scope" value="Bacteria"/>
</dbReference>
<name>F9Y5U8_KETVW</name>
<sequence>MHFAIICRDKTGALETRLANRDAHVAFLGTTKVAFAGPFLDEAGQMVGSLIVIEADSLQAAKDWAAGDPYGKAGLFEQVTIQEWKKVIG</sequence>
<dbReference type="EMBL" id="CP002018">
    <property type="protein sequence ID" value="AEM42023.1"/>
    <property type="molecule type" value="Genomic_DNA"/>
</dbReference>
<dbReference type="OrthoDB" id="2293521at2"/>
<dbReference type="Pfam" id="PF03795">
    <property type="entry name" value="YCII"/>
    <property type="match status" value="1"/>
</dbReference>
<dbReference type="Gene3D" id="3.30.70.1060">
    <property type="entry name" value="Dimeric alpha+beta barrel"/>
    <property type="match status" value="1"/>
</dbReference>
<evidence type="ECO:0000259" key="2">
    <source>
        <dbReference type="Pfam" id="PF03795"/>
    </source>
</evidence>
<dbReference type="InterPro" id="IPR011008">
    <property type="entry name" value="Dimeric_a/b-barrel"/>
</dbReference>
<dbReference type="InterPro" id="IPR051807">
    <property type="entry name" value="Sec-metab_biosynth-assoc"/>
</dbReference>
<evidence type="ECO:0000313" key="4">
    <source>
        <dbReference type="Proteomes" id="UP000000692"/>
    </source>
</evidence>
<keyword evidence="4" id="KW-1185">Reference proteome</keyword>
<evidence type="ECO:0000313" key="3">
    <source>
        <dbReference type="EMBL" id="AEM42023.1"/>
    </source>
</evidence>
<protein>
    <submittedName>
        <fullName evidence="3">YciI-like protein</fullName>
    </submittedName>
</protein>
<dbReference type="AlphaFoldDB" id="F9Y5U8"/>
<organism evidence="3 4">
    <name type="scientific">Ketogulonicigenium vulgare (strain WSH-001)</name>
    <dbReference type="NCBI Taxonomy" id="759362"/>
    <lineage>
        <taxon>Bacteria</taxon>
        <taxon>Pseudomonadati</taxon>
        <taxon>Pseudomonadota</taxon>
        <taxon>Alphaproteobacteria</taxon>
        <taxon>Rhodobacterales</taxon>
        <taxon>Roseobacteraceae</taxon>
        <taxon>Ketogulonicigenium</taxon>
    </lineage>
</organism>
<reference evidence="3 4" key="1">
    <citation type="journal article" date="2011" name="J. Bacteriol.">
        <title>Complete genome sequence of the industrial strain Ketogulonicigenium vulgare WSH-001.</title>
        <authorList>
            <person name="Liu L."/>
            <person name="Li Y."/>
            <person name="Zhang J."/>
            <person name="Zhou Z."/>
            <person name="Liu J."/>
            <person name="Li X."/>
            <person name="Zhou J."/>
            <person name="Du G."/>
            <person name="Wang L."/>
            <person name="Chen J."/>
        </authorList>
    </citation>
    <scope>NUCLEOTIDE SEQUENCE [LARGE SCALE GENOMIC DNA]</scope>
    <source>
        <strain evidence="3 4">WSH-001</strain>
    </source>
</reference>